<gene>
    <name evidence="4" type="ORF">GCM10007927_04370</name>
</gene>
<feature type="transmembrane region" description="Helical" evidence="2">
    <location>
        <begin position="73"/>
        <end position="93"/>
    </location>
</feature>
<proteinExistence type="predicted"/>
<evidence type="ECO:0000313" key="4">
    <source>
        <dbReference type="EMBL" id="GLQ25634.1"/>
    </source>
</evidence>
<dbReference type="EMBL" id="BSNL01000001">
    <property type="protein sequence ID" value="GLQ25634.1"/>
    <property type="molecule type" value="Genomic_DNA"/>
</dbReference>
<feature type="transmembrane region" description="Helical" evidence="2">
    <location>
        <begin position="105"/>
        <end position="126"/>
    </location>
</feature>
<reference evidence="4" key="2">
    <citation type="submission" date="2023-01" db="EMBL/GenBank/DDBJ databases">
        <title>Draft genome sequence of Sulfitobacter pacificus strain NBRC 109915.</title>
        <authorList>
            <person name="Sun Q."/>
            <person name="Mori K."/>
        </authorList>
    </citation>
    <scope>NUCLEOTIDE SEQUENCE</scope>
    <source>
        <strain evidence="4">NBRC 109915</strain>
    </source>
</reference>
<dbReference type="Pfam" id="PF09990">
    <property type="entry name" value="DUF2231"/>
    <property type="match status" value="1"/>
</dbReference>
<name>A0ABQ5VFJ0_9RHOB</name>
<keyword evidence="2" id="KW-0812">Transmembrane</keyword>
<protein>
    <recommendedName>
        <fullName evidence="3">DUF2231 domain-containing protein</fullName>
    </recommendedName>
</protein>
<evidence type="ECO:0000256" key="2">
    <source>
        <dbReference type="SAM" id="Phobius"/>
    </source>
</evidence>
<accession>A0ABQ5VFJ0</accession>
<evidence type="ECO:0000256" key="1">
    <source>
        <dbReference type="SAM" id="MobiDB-lite"/>
    </source>
</evidence>
<evidence type="ECO:0000313" key="5">
    <source>
        <dbReference type="Proteomes" id="UP001161388"/>
    </source>
</evidence>
<feature type="compositionally biased region" description="Polar residues" evidence="1">
    <location>
        <begin position="145"/>
        <end position="154"/>
    </location>
</feature>
<dbReference type="Proteomes" id="UP001161388">
    <property type="component" value="Unassembled WGS sequence"/>
</dbReference>
<feature type="region of interest" description="Disordered" evidence="1">
    <location>
        <begin position="141"/>
        <end position="166"/>
    </location>
</feature>
<evidence type="ECO:0000259" key="3">
    <source>
        <dbReference type="Pfam" id="PF09990"/>
    </source>
</evidence>
<keyword evidence="2" id="KW-0472">Membrane</keyword>
<feature type="transmembrane region" description="Helical" evidence="2">
    <location>
        <begin position="40"/>
        <end position="61"/>
    </location>
</feature>
<sequence length="166" mass="18338">MRVLGHPIHPMLVHFPIVFWLTGSTLDFLFWLNWMADPILAIWCLGLGAAMGAIAVVPGFVDLLKLEERHVKVANWHAALMCSAWLLFLASFLLRFQDGTIRTELPIWVLILDLIAIILLAAGGVLSGELVHKRGVTLTADRTAPNPSRPSSSETSRKHSQNAGLR</sequence>
<keyword evidence="2" id="KW-1133">Transmembrane helix</keyword>
<comment type="caution">
    <text evidence="4">The sequence shown here is derived from an EMBL/GenBank/DDBJ whole genome shotgun (WGS) entry which is preliminary data.</text>
</comment>
<dbReference type="InterPro" id="IPR019251">
    <property type="entry name" value="DUF2231_TM"/>
</dbReference>
<feature type="transmembrane region" description="Helical" evidence="2">
    <location>
        <begin position="12"/>
        <end position="34"/>
    </location>
</feature>
<reference evidence="4" key="1">
    <citation type="journal article" date="2014" name="Int. J. Syst. Evol. Microbiol.">
        <title>Complete genome of a new Firmicutes species belonging to the dominant human colonic microbiota ('Ruminococcus bicirculans') reveals two chromosomes and a selective capacity to utilize plant glucans.</title>
        <authorList>
            <consortium name="NISC Comparative Sequencing Program"/>
            <person name="Wegmann U."/>
            <person name="Louis P."/>
            <person name="Goesmann A."/>
            <person name="Henrissat B."/>
            <person name="Duncan S.H."/>
            <person name="Flint H.J."/>
        </authorList>
    </citation>
    <scope>NUCLEOTIDE SEQUENCE</scope>
    <source>
        <strain evidence="4">NBRC 109915</strain>
    </source>
</reference>
<keyword evidence="5" id="KW-1185">Reference proteome</keyword>
<organism evidence="4 5">
    <name type="scientific">Sulfitobacter pacificus</name>
    <dbReference type="NCBI Taxonomy" id="1499314"/>
    <lineage>
        <taxon>Bacteria</taxon>
        <taxon>Pseudomonadati</taxon>
        <taxon>Pseudomonadota</taxon>
        <taxon>Alphaproteobacteria</taxon>
        <taxon>Rhodobacterales</taxon>
        <taxon>Roseobacteraceae</taxon>
        <taxon>Sulfitobacter</taxon>
    </lineage>
</organism>
<feature type="domain" description="DUF2231" evidence="3">
    <location>
        <begin position="5"/>
        <end position="138"/>
    </location>
</feature>
<dbReference type="RefSeq" id="WP_284370115.1">
    <property type="nucleotide sequence ID" value="NZ_BSNL01000001.1"/>
</dbReference>